<keyword evidence="5" id="KW-0328">Glycosyltransferase</keyword>
<evidence type="ECO:0000313" key="16">
    <source>
        <dbReference type="EMBL" id="ANI91603.1"/>
    </source>
</evidence>
<feature type="transmembrane region" description="Helical" evidence="12">
    <location>
        <begin position="258"/>
        <end position="275"/>
    </location>
</feature>
<comment type="function">
    <text evidence="1">Arabinosyl transferase responsible for the polymerization of arabinose into the arabinan of arabinogalactan.</text>
</comment>
<dbReference type="GO" id="GO:0071555">
    <property type="term" value="P:cell wall organization"/>
    <property type="evidence" value="ECO:0007669"/>
    <property type="project" value="UniProtKB-KW"/>
</dbReference>
<dbReference type="EMBL" id="CP015961">
    <property type="protein sequence ID" value="ANI91603.1"/>
    <property type="molecule type" value="Genomic_DNA"/>
</dbReference>
<evidence type="ECO:0000259" key="13">
    <source>
        <dbReference type="Pfam" id="PF04602"/>
    </source>
</evidence>
<feature type="domain" description="Arabinosyltransferase C-terminal" evidence="14">
    <location>
        <begin position="710"/>
        <end position="1082"/>
    </location>
</feature>
<dbReference type="Gene3D" id="2.60.120.940">
    <property type="entry name" value="EmbC, C-terminal domain, subdomain 2"/>
    <property type="match status" value="1"/>
</dbReference>
<feature type="transmembrane region" description="Helical" evidence="12">
    <location>
        <begin position="218"/>
        <end position="237"/>
    </location>
</feature>
<evidence type="ECO:0000256" key="8">
    <source>
        <dbReference type="ARBA" id="ARBA00022989"/>
    </source>
</evidence>
<name>A0A173LI77_9ACTN</name>
<reference evidence="16 17" key="1">
    <citation type="submission" date="2016-06" db="EMBL/GenBank/DDBJ databases">
        <title>Complete genome sequence of a saline-alkali tolerant type strain Dietzia timorensis ID05-A0528T.</title>
        <authorList>
            <person name="Wu X."/>
        </authorList>
    </citation>
    <scope>NUCLEOTIDE SEQUENCE [LARGE SCALE GENOMIC DNA]</scope>
    <source>
        <strain evidence="16 17">ID05-A0528</strain>
    </source>
</reference>
<dbReference type="AlphaFoldDB" id="A0A173LI77"/>
<feature type="transmembrane region" description="Helical" evidence="12">
    <location>
        <begin position="314"/>
        <end position="340"/>
    </location>
</feature>
<gene>
    <name evidence="16" type="ORF">BJL86_0806</name>
</gene>
<dbReference type="Pfam" id="PF04602">
    <property type="entry name" value="Arabinose_trans"/>
    <property type="match status" value="1"/>
</dbReference>
<evidence type="ECO:0000256" key="7">
    <source>
        <dbReference type="ARBA" id="ARBA00022692"/>
    </source>
</evidence>
<feature type="transmembrane region" description="Helical" evidence="12">
    <location>
        <begin position="550"/>
        <end position="567"/>
    </location>
</feature>
<keyword evidence="4" id="KW-1003">Cell membrane</keyword>
<feature type="region of interest" description="Disordered" evidence="11">
    <location>
        <begin position="748"/>
        <end position="835"/>
    </location>
</feature>
<evidence type="ECO:0000256" key="1">
    <source>
        <dbReference type="ARBA" id="ARBA00003001"/>
    </source>
</evidence>
<dbReference type="InterPro" id="IPR032731">
    <property type="entry name" value="Arabino_trans_C"/>
</dbReference>
<dbReference type="InterPro" id="IPR040920">
    <property type="entry name" value="Arabino_trans_N"/>
</dbReference>
<accession>A0A173LI77</accession>
<evidence type="ECO:0000256" key="9">
    <source>
        <dbReference type="ARBA" id="ARBA00023136"/>
    </source>
</evidence>
<evidence type="ECO:0000313" key="17">
    <source>
        <dbReference type="Proteomes" id="UP000186104"/>
    </source>
</evidence>
<keyword evidence="10" id="KW-0961">Cell wall biogenesis/degradation</keyword>
<dbReference type="Gene3D" id="2.60.120.610">
    <property type="entry name" value="arabinofuranosyltransferase like domain"/>
    <property type="match status" value="1"/>
</dbReference>
<dbReference type="GO" id="GO:0052636">
    <property type="term" value="F:arabinosyltransferase activity"/>
    <property type="evidence" value="ECO:0007669"/>
    <property type="project" value="InterPro"/>
</dbReference>
<sequence>MPKNPRRGGLIAADPAQKGHSKVTGYVAAAFGLIGILLAIVVPMLPVLQTTSNVSWPQDEDVNPVTLPLVAYYPQNIDITVPCSAVGELEDSEGNVLVSTAPAEAQDASARGLSVAVAGSQVEVRTRNALIATAPLSDVTGSACSQIRVHSDANLTVAEFVGMQNDDGEPYAGSTQDDVRPQVVGIYSDLQGSVPEGLAVDVEVDSRYTTDPTLLKKIAIVLGIAMVMASLVALHRLDMRDGRRARRFAPKGWWKPRPLDLLVMATLLLWHFIGANTSDDGYILTEARSAVSSGYMPEVFRYFGAPYAPFGMPYYIYTFISQFTLASVWLRLPTLLLGFATWFLISREVIPRLGVAARNHAAVRWTAAAVFLAFWLTYNNGIRPEPIVAFGVIATWVSLERALATGRLLPAAFAFIAGALTLSAAPTGTFCIAAIIAASRPLLVLIVRRAKRDGWLATIAPLGAAGLAVLHLIFLDQPLKGTLQSSSLLGQVGPKGEWYEEYWRYQWLLQPDPDGSLARRFAMLALLLALVVCGIILFRKARIPGVALGPSRRILGLAVLSIAFMAFNPTKWTHHFGAFASIGALLGALVTLAILPAATRSLRNRALFFAAVFFVLALSFTAPNGWWYISIYGIPWGGMAPTIAGIELYKVFFGLMFLTLAAALFLHYREAFIAPSDPSPEPQGKFRSLVREVSQAPLGLAAGFVVLVIVASMFYAVRVQSPGYSVAQQNWRGIQGEECGIADAVLAEPDPNQGMLTPVAGEPGEGLEASNEADAFTPNGIPSDLSSSEDADESTGGPRTEESRDDTTTTAGTGGGTSAVEGINGSRTKLPFGLDPETTPVLGSYQSGAVQISGSMETGWYELPAPAERGPLLSIAAAGQFSKKAVHIEYTTEPDAGPEAEAAGEVSPIDVGPAPSWRNLRVPFDKIPPEATAVRVVAEDNNADPDWWIALTPPRIPVTETMQELVGDTAPVLPDWAVAFHVPCVRPFEEFAGVHELPEYRILPDRGLAAVTDNWQGWDGGGPLGFIELTQEGETVPTYLDNDWDRDWGSLVRYTPLVPEAEPAEVDFGEVTRSGLWDGGPLAK</sequence>
<dbReference type="Pfam" id="PF14896">
    <property type="entry name" value="Arabino_trans_C"/>
    <property type="match status" value="1"/>
</dbReference>
<dbReference type="Pfam" id="PF17689">
    <property type="entry name" value="Arabino_trans_N"/>
    <property type="match status" value="1"/>
</dbReference>
<dbReference type="GO" id="GO:0005886">
    <property type="term" value="C:plasma membrane"/>
    <property type="evidence" value="ECO:0007669"/>
    <property type="project" value="UniProtKB-SubCell"/>
</dbReference>
<proteinExistence type="inferred from homology"/>
<dbReference type="OrthoDB" id="3584570at2"/>
<evidence type="ECO:0000259" key="14">
    <source>
        <dbReference type="Pfam" id="PF14896"/>
    </source>
</evidence>
<feature type="domain" description="Arabinofuranosyltransferase central" evidence="13">
    <location>
        <begin position="212"/>
        <end position="669"/>
    </location>
</feature>
<feature type="transmembrane region" description="Helical" evidence="12">
    <location>
        <begin position="573"/>
        <end position="595"/>
    </location>
</feature>
<dbReference type="Proteomes" id="UP000186104">
    <property type="component" value="Chromosome"/>
</dbReference>
<protein>
    <submittedName>
        <fullName evidence="16">Putative arabinosyltransferase C</fullName>
    </submittedName>
</protein>
<evidence type="ECO:0000256" key="3">
    <source>
        <dbReference type="ARBA" id="ARBA00008195"/>
    </source>
</evidence>
<comment type="similarity">
    <text evidence="3">Belongs to the emb family.</text>
</comment>
<dbReference type="STRING" id="499555.BJL86_0806"/>
<evidence type="ECO:0000256" key="5">
    <source>
        <dbReference type="ARBA" id="ARBA00022676"/>
    </source>
</evidence>
<keyword evidence="6 16" id="KW-0808">Transferase</keyword>
<evidence type="ECO:0000259" key="15">
    <source>
        <dbReference type="Pfam" id="PF17689"/>
    </source>
</evidence>
<feature type="transmembrane region" description="Helical" evidence="12">
    <location>
        <begin position="649"/>
        <end position="668"/>
    </location>
</feature>
<feature type="transmembrane region" description="Helical" evidence="12">
    <location>
        <begin position="411"/>
        <end position="443"/>
    </location>
</feature>
<dbReference type="KEGG" id="dtm:BJL86_0806"/>
<dbReference type="InterPro" id="IPR042486">
    <property type="entry name" value="Arabino_trans_C_2"/>
</dbReference>
<dbReference type="RefSeq" id="WP_067476551.1">
    <property type="nucleotide sequence ID" value="NZ_CP015961.1"/>
</dbReference>
<evidence type="ECO:0000256" key="4">
    <source>
        <dbReference type="ARBA" id="ARBA00022475"/>
    </source>
</evidence>
<evidence type="ECO:0000256" key="12">
    <source>
        <dbReference type="SAM" id="Phobius"/>
    </source>
</evidence>
<keyword evidence="8 12" id="KW-1133">Transmembrane helix</keyword>
<feature type="domain" description="Arabinosyltransferas concanavalin like" evidence="15">
    <location>
        <begin position="49"/>
        <end position="207"/>
    </location>
</feature>
<keyword evidence="9 12" id="KW-0472">Membrane</keyword>
<feature type="transmembrane region" description="Helical" evidence="12">
    <location>
        <begin position="26"/>
        <end position="48"/>
    </location>
</feature>
<evidence type="ECO:0000256" key="11">
    <source>
        <dbReference type="SAM" id="MobiDB-lite"/>
    </source>
</evidence>
<feature type="transmembrane region" description="Helical" evidence="12">
    <location>
        <begin position="607"/>
        <end position="629"/>
    </location>
</feature>
<evidence type="ECO:0000256" key="6">
    <source>
        <dbReference type="ARBA" id="ARBA00022679"/>
    </source>
</evidence>
<evidence type="ECO:0000256" key="2">
    <source>
        <dbReference type="ARBA" id="ARBA00004651"/>
    </source>
</evidence>
<organism evidence="16 17">
    <name type="scientific">Dietzia timorensis</name>
    <dbReference type="NCBI Taxonomy" id="499555"/>
    <lineage>
        <taxon>Bacteria</taxon>
        <taxon>Bacillati</taxon>
        <taxon>Actinomycetota</taxon>
        <taxon>Actinomycetes</taxon>
        <taxon>Mycobacteriales</taxon>
        <taxon>Dietziaceae</taxon>
        <taxon>Dietzia</taxon>
    </lineage>
</organism>
<keyword evidence="7 12" id="KW-0812">Transmembrane</keyword>
<keyword evidence="17" id="KW-1185">Reference proteome</keyword>
<dbReference type="GO" id="GO:0071766">
    <property type="term" value="P:Actinobacterium-type cell wall biogenesis"/>
    <property type="evidence" value="ECO:0007669"/>
    <property type="project" value="InterPro"/>
</dbReference>
<feature type="transmembrane region" description="Helical" evidence="12">
    <location>
        <begin position="517"/>
        <end position="538"/>
    </location>
</feature>
<evidence type="ECO:0000256" key="10">
    <source>
        <dbReference type="ARBA" id="ARBA00023316"/>
    </source>
</evidence>
<dbReference type="InterPro" id="IPR007680">
    <property type="entry name" value="Arabino_trans_central"/>
</dbReference>
<feature type="transmembrane region" description="Helical" evidence="12">
    <location>
        <begin position="696"/>
        <end position="717"/>
    </location>
</feature>
<feature type="transmembrane region" description="Helical" evidence="12">
    <location>
        <begin position="361"/>
        <end position="378"/>
    </location>
</feature>
<feature type="transmembrane region" description="Helical" evidence="12">
    <location>
        <begin position="455"/>
        <end position="475"/>
    </location>
</feature>
<dbReference type="Gene3D" id="3.40.190.160">
    <property type="match status" value="1"/>
</dbReference>
<comment type="subcellular location">
    <subcellularLocation>
        <location evidence="2">Cell membrane</location>
        <topology evidence="2">Multi-pass membrane protein</topology>
    </subcellularLocation>
</comment>
<dbReference type="InterPro" id="IPR027451">
    <property type="entry name" value="EmbABC_dom1"/>
</dbReference>